<comment type="caution">
    <text evidence="1">The sequence shown here is derived from an EMBL/GenBank/DDBJ whole genome shotgun (WGS) entry which is preliminary data.</text>
</comment>
<keyword evidence="2" id="KW-1185">Reference proteome</keyword>
<evidence type="ECO:0000313" key="2">
    <source>
        <dbReference type="Proteomes" id="UP000609531"/>
    </source>
</evidence>
<sequence>MAALRDALAGKSRCFVPYAWEELPSLVNMSAGPGWWTDATGCRRLLLDLIGATGAHGAVVDILHPSEQRLLADEPGLEGLCDDVLDNPVVADAIDRLSRLAATVQVPLVAALPSFHDGDADLVGDILCDIAGAAMGTGIAAILIAGADGAVAGRIKRLADNFDLPVIVLGEDGAREITRDGAVAVAGDVPAGVVLTPGDVSRSWTLAEIKQFGSAP</sequence>
<dbReference type="RefSeq" id="WP_198884419.1">
    <property type="nucleotide sequence ID" value="NZ_JAEKJA010000030.1"/>
</dbReference>
<dbReference type="AlphaFoldDB" id="A0A934MI93"/>
<reference evidence="1" key="1">
    <citation type="submission" date="2020-12" db="EMBL/GenBank/DDBJ databases">
        <title>Bacterial taxonomy.</title>
        <authorList>
            <person name="Pan X."/>
        </authorList>
    </citation>
    <scope>NUCLEOTIDE SEQUENCE</scope>
    <source>
        <strain evidence="1">B2012</strain>
    </source>
</reference>
<accession>A0A934MI93</accession>
<proteinExistence type="predicted"/>
<organism evidence="1 2">
    <name type="scientific">Acuticoccus mangrovi</name>
    <dbReference type="NCBI Taxonomy" id="2796142"/>
    <lineage>
        <taxon>Bacteria</taxon>
        <taxon>Pseudomonadati</taxon>
        <taxon>Pseudomonadota</taxon>
        <taxon>Alphaproteobacteria</taxon>
        <taxon>Hyphomicrobiales</taxon>
        <taxon>Amorphaceae</taxon>
        <taxon>Acuticoccus</taxon>
    </lineage>
</organism>
<dbReference type="Proteomes" id="UP000609531">
    <property type="component" value="Unassembled WGS sequence"/>
</dbReference>
<protein>
    <submittedName>
        <fullName evidence="1">Uncharacterized protein</fullName>
    </submittedName>
</protein>
<dbReference type="EMBL" id="JAEKJA010000030">
    <property type="protein sequence ID" value="MBJ3778513.1"/>
    <property type="molecule type" value="Genomic_DNA"/>
</dbReference>
<evidence type="ECO:0000313" key="1">
    <source>
        <dbReference type="EMBL" id="MBJ3778513.1"/>
    </source>
</evidence>
<gene>
    <name evidence="1" type="ORF">JCR33_22625</name>
</gene>
<name>A0A934MI93_9HYPH</name>